<dbReference type="Proteomes" id="UP000053660">
    <property type="component" value="Unassembled WGS sequence"/>
</dbReference>
<evidence type="ECO:0000313" key="2">
    <source>
        <dbReference type="Proteomes" id="UP000053660"/>
    </source>
</evidence>
<accession>A0A0B1SDV5</accession>
<organism evidence="1 2">
    <name type="scientific">Oesophagostomum dentatum</name>
    <name type="common">Nodular worm</name>
    <dbReference type="NCBI Taxonomy" id="61180"/>
    <lineage>
        <taxon>Eukaryota</taxon>
        <taxon>Metazoa</taxon>
        <taxon>Ecdysozoa</taxon>
        <taxon>Nematoda</taxon>
        <taxon>Chromadorea</taxon>
        <taxon>Rhabditida</taxon>
        <taxon>Rhabditina</taxon>
        <taxon>Rhabditomorpha</taxon>
        <taxon>Strongyloidea</taxon>
        <taxon>Strongylidae</taxon>
        <taxon>Oesophagostomum</taxon>
    </lineage>
</organism>
<reference evidence="1 2" key="1">
    <citation type="submission" date="2014-03" db="EMBL/GenBank/DDBJ databases">
        <title>Draft genome of the hookworm Oesophagostomum dentatum.</title>
        <authorList>
            <person name="Mitreva M."/>
        </authorList>
    </citation>
    <scope>NUCLEOTIDE SEQUENCE [LARGE SCALE GENOMIC DNA]</scope>
    <source>
        <strain evidence="1 2">OD-Hann</strain>
    </source>
</reference>
<sequence length="56" mass="6174">FKGSAACKNSFSTLLISVNPVPLTQRGESASSSNKFAQTDKLLEEPYNAKPFLQRR</sequence>
<name>A0A0B1SDV5_OESDE</name>
<dbReference type="EMBL" id="KN586661">
    <property type="protein sequence ID" value="KHJ81692.1"/>
    <property type="molecule type" value="Genomic_DNA"/>
</dbReference>
<evidence type="ECO:0000313" key="1">
    <source>
        <dbReference type="EMBL" id="KHJ81692.1"/>
    </source>
</evidence>
<dbReference type="AlphaFoldDB" id="A0A0B1SDV5"/>
<protein>
    <submittedName>
        <fullName evidence="1">Uncharacterized protein</fullName>
    </submittedName>
</protein>
<proteinExistence type="predicted"/>
<keyword evidence="2" id="KW-1185">Reference proteome</keyword>
<gene>
    <name evidence="1" type="ORF">OESDEN_18620</name>
</gene>
<feature type="non-terminal residue" evidence="1">
    <location>
        <position position="1"/>
    </location>
</feature>